<evidence type="ECO:0000259" key="2">
    <source>
        <dbReference type="Pfam" id="PF07879"/>
    </source>
</evidence>
<name>A0A229FSF7_9BURK</name>
<dbReference type="RefSeq" id="WP_089515681.1">
    <property type="nucleotide sequence ID" value="NZ_NJGG01000002.1"/>
</dbReference>
<dbReference type="InterPro" id="IPR007897">
    <property type="entry name" value="PHB_accumulat"/>
</dbReference>
<dbReference type="Pfam" id="PF07879">
    <property type="entry name" value="PHB_acc_N"/>
    <property type="match status" value="1"/>
</dbReference>
<feature type="domain" description="PHA accumulation regulator DNA-binding N-terminal" evidence="2">
    <location>
        <begin position="15"/>
        <end position="74"/>
    </location>
</feature>
<proteinExistence type="predicted"/>
<dbReference type="OrthoDB" id="9795345at2"/>
<gene>
    <name evidence="3" type="primary">phaR</name>
    <name evidence="3" type="ORF">AOC33_05660</name>
</gene>
<sequence>MVTKKQSAKSAGVRTIKKYPNRRLYDTQTSTYVTLSDVKSLVLAHEEFKVLDAKTEEDLTRAILLQIILEEEAGGVPLFTTPMLSQMIRFYGHSMQGVVGGMLEKNIQSFIDLQSQYAEQSKQGGATPESWAQFMNVQNPMMQQMMGSYVEQSKNLFTQMQEKMKDPANVFTGFPFTTPDKSDK</sequence>
<comment type="caution">
    <text evidence="3">The sequence shown here is derived from an EMBL/GenBank/DDBJ whole genome shotgun (WGS) entry which is preliminary data.</text>
</comment>
<dbReference type="InterPro" id="IPR012909">
    <property type="entry name" value="PHA_DNA-bd_N"/>
</dbReference>
<feature type="domain" description="PHB accumulation regulatory" evidence="1">
    <location>
        <begin position="79"/>
        <end position="117"/>
    </location>
</feature>
<dbReference type="Pfam" id="PF05233">
    <property type="entry name" value="PHB_acc"/>
    <property type="match status" value="2"/>
</dbReference>
<evidence type="ECO:0000313" key="3">
    <source>
        <dbReference type="EMBL" id="OXL14813.1"/>
    </source>
</evidence>
<dbReference type="AlphaFoldDB" id="A0A229FSF7"/>
<keyword evidence="4" id="KW-1185">Reference proteome</keyword>
<accession>A0A229FSF7</accession>
<protein>
    <submittedName>
        <fullName evidence="3">Polyhydroxyalkanoate synthesis repressor PhaR</fullName>
    </submittedName>
</protein>
<evidence type="ECO:0000313" key="4">
    <source>
        <dbReference type="Proteomes" id="UP000215188"/>
    </source>
</evidence>
<reference evidence="3 4" key="1">
    <citation type="submission" date="2017-06" db="EMBL/GenBank/DDBJ databases">
        <title>Reclassification of a Polynucleobacter cosmopolitanus strain isolated from tropical Lake Victoria as Polynucleobacter victoriensis comb. nov.</title>
        <authorList>
            <person name="Hahn M.W."/>
        </authorList>
    </citation>
    <scope>NUCLEOTIDE SEQUENCE [LARGE SCALE GENOMIC DNA]</scope>
    <source>
        <strain evidence="3 4">MWH-MoIso2</strain>
    </source>
</reference>
<dbReference type="NCBIfam" id="TIGR01848">
    <property type="entry name" value="PHA_reg_PhaR"/>
    <property type="match status" value="1"/>
</dbReference>
<dbReference type="GO" id="GO:0006355">
    <property type="term" value="P:regulation of DNA-templated transcription"/>
    <property type="evidence" value="ECO:0007669"/>
    <property type="project" value="InterPro"/>
</dbReference>
<evidence type="ECO:0000259" key="1">
    <source>
        <dbReference type="Pfam" id="PF05233"/>
    </source>
</evidence>
<feature type="domain" description="PHB accumulation regulatory" evidence="1">
    <location>
        <begin position="127"/>
        <end position="164"/>
    </location>
</feature>
<dbReference type="InterPro" id="IPR010134">
    <property type="entry name" value="PHA_reg_PhaR"/>
</dbReference>
<organism evidence="3 4">
    <name type="scientific">Polynucleobacter cosmopolitanus</name>
    <dbReference type="NCBI Taxonomy" id="351345"/>
    <lineage>
        <taxon>Bacteria</taxon>
        <taxon>Pseudomonadati</taxon>
        <taxon>Pseudomonadota</taxon>
        <taxon>Betaproteobacteria</taxon>
        <taxon>Burkholderiales</taxon>
        <taxon>Burkholderiaceae</taxon>
        <taxon>Polynucleobacter</taxon>
    </lineage>
</organism>
<dbReference type="EMBL" id="NJGG01000002">
    <property type="protein sequence ID" value="OXL14813.1"/>
    <property type="molecule type" value="Genomic_DNA"/>
</dbReference>
<dbReference type="Proteomes" id="UP000215188">
    <property type="component" value="Unassembled WGS sequence"/>
</dbReference>